<sequence length="424" mass="47252">MLTIMSCKNDSKSTNTDDAAQDSIALIERAKAIHERVITLDTHCDINIKNFTDSINYTQNLDNQVNLPKMKTGGLDVAWFIVYTGQDTLTDEGYKNAYDNAISKFDAIHKLCKDIAPNDIELATTSSDVRRIVKSGKKVAMIGIENGYPVGKDIKNVEKFYNLGARYMSLAHNGHSQLSDSNTGEEDGVWLHNGLSDLGKEVIVEMNRLGMMIDVSHPSKDAMKQMVELSKAPIIASHSSARALCDHSRNLDDEQLGWIVKNGGVVQTVAFSSYLNTEKHEKRAEFEKELAIKHLDSMGLKWVDRKDMKALTTEARETYFNALSKIRPLIKDKISKMKDAPPAVNVSDFVDHIDYLVETMGIEHVGISSDFDGGGGIEGWSDASETFNVTLELVRRGYTEEEIEMLWSGNLLRVLDEVEAVAKK</sequence>
<dbReference type="PANTHER" id="PTHR10443">
    <property type="entry name" value="MICROSOMAL DIPEPTIDASE"/>
    <property type="match status" value="1"/>
</dbReference>
<gene>
    <name evidence="1" type="ORF">GCM10011531_14790</name>
</gene>
<dbReference type="InterPro" id="IPR008257">
    <property type="entry name" value="Pept_M19"/>
</dbReference>
<dbReference type="EMBL" id="BMIC01000002">
    <property type="protein sequence ID" value="GFZ84856.1"/>
    <property type="molecule type" value="Genomic_DNA"/>
</dbReference>
<dbReference type="Proteomes" id="UP000598120">
    <property type="component" value="Unassembled WGS sequence"/>
</dbReference>
<evidence type="ECO:0000313" key="1">
    <source>
        <dbReference type="EMBL" id="GFZ84856.1"/>
    </source>
</evidence>
<dbReference type="Pfam" id="PF01244">
    <property type="entry name" value="Peptidase_M19"/>
    <property type="match status" value="1"/>
</dbReference>
<dbReference type="Gene3D" id="3.20.20.140">
    <property type="entry name" value="Metal-dependent hydrolases"/>
    <property type="match status" value="1"/>
</dbReference>
<dbReference type="InterPro" id="IPR032466">
    <property type="entry name" value="Metal_Hydrolase"/>
</dbReference>
<comment type="caution">
    <text evidence="1">The sequence shown here is derived from an EMBL/GenBank/DDBJ whole genome shotgun (WGS) entry which is preliminary data.</text>
</comment>
<organism evidence="1 2">
    <name type="scientific">Aquaticitalea lipolytica</name>
    <dbReference type="NCBI Taxonomy" id="1247562"/>
    <lineage>
        <taxon>Bacteria</taxon>
        <taxon>Pseudomonadati</taxon>
        <taxon>Bacteroidota</taxon>
        <taxon>Flavobacteriia</taxon>
        <taxon>Flavobacteriales</taxon>
        <taxon>Flavobacteriaceae</taxon>
        <taxon>Aquaticitalea</taxon>
    </lineage>
</organism>
<dbReference type="AlphaFoldDB" id="A0A8J2TNY4"/>
<dbReference type="PROSITE" id="PS51365">
    <property type="entry name" value="RENAL_DIPEPTIDASE_2"/>
    <property type="match status" value="1"/>
</dbReference>
<name>A0A8J2TNY4_9FLAO</name>
<dbReference type="SUPFAM" id="SSF51556">
    <property type="entry name" value="Metallo-dependent hydrolases"/>
    <property type="match status" value="1"/>
</dbReference>
<accession>A0A8J2TNY4</accession>
<keyword evidence="2" id="KW-1185">Reference proteome</keyword>
<dbReference type="CDD" id="cd01301">
    <property type="entry name" value="rDP_like"/>
    <property type="match status" value="1"/>
</dbReference>
<evidence type="ECO:0000313" key="2">
    <source>
        <dbReference type="Proteomes" id="UP000598120"/>
    </source>
</evidence>
<reference evidence="1 2" key="1">
    <citation type="journal article" date="2014" name="Int. J. Syst. Evol. Microbiol.">
        <title>Complete genome sequence of Corynebacterium casei LMG S-19264T (=DSM 44701T), isolated from a smear-ripened cheese.</title>
        <authorList>
            <consortium name="US DOE Joint Genome Institute (JGI-PGF)"/>
            <person name="Walter F."/>
            <person name="Albersmeier A."/>
            <person name="Kalinowski J."/>
            <person name="Ruckert C."/>
        </authorList>
    </citation>
    <scope>NUCLEOTIDE SEQUENCE [LARGE SCALE GENOMIC DNA]</scope>
    <source>
        <strain evidence="1 2">CGMCC 1.15295</strain>
    </source>
</reference>
<proteinExistence type="predicted"/>
<dbReference type="GO" id="GO:0070573">
    <property type="term" value="F:metallodipeptidase activity"/>
    <property type="evidence" value="ECO:0007669"/>
    <property type="project" value="InterPro"/>
</dbReference>
<dbReference type="Gene3D" id="1.10.287.650">
    <property type="entry name" value="L27 domain"/>
    <property type="match status" value="1"/>
</dbReference>
<dbReference type="PANTHER" id="PTHR10443:SF12">
    <property type="entry name" value="DIPEPTIDASE"/>
    <property type="match status" value="1"/>
</dbReference>
<dbReference type="GO" id="GO:0006508">
    <property type="term" value="P:proteolysis"/>
    <property type="evidence" value="ECO:0007669"/>
    <property type="project" value="InterPro"/>
</dbReference>
<protein>
    <submittedName>
        <fullName evidence="1">Dipeptidase</fullName>
    </submittedName>
</protein>